<reference evidence="1" key="1">
    <citation type="submission" date="2014-11" db="EMBL/GenBank/DDBJ databases">
        <authorList>
            <person name="Amaro Gonzalez C."/>
        </authorList>
    </citation>
    <scope>NUCLEOTIDE SEQUENCE</scope>
</reference>
<protein>
    <submittedName>
        <fullName evidence="1">Uncharacterized protein</fullName>
    </submittedName>
</protein>
<dbReference type="AlphaFoldDB" id="A0A0E9TY20"/>
<evidence type="ECO:0000313" key="1">
    <source>
        <dbReference type="EMBL" id="JAH57815.1"/>
    </source>
</evidence>
<name>A0A0E9TY20_ANGAN</name>
<organism evidence="1">
    <name type="scientific">Anguilla anguilla</name>
    <name type="common">European freshwater eel</name>
    <name type="synonym">Muraena anguilla</name>
    <dbReference type="NCBI Taxonomy" id="7936"/>
    <lineage>
        <taxon>Eukaryota</taxon>
        <taxon>Metazoa</taxon>
        <taxon>Chordata</taxon>
        <taxon>Craniata</taxon>
        <taxon>Vertebrata</taxon>
        <taxon>Euteleostomi</taxon>
        <taxon>Actinopterygii</taxon>
        <taxon>Neopterygii</taxon>
        <taxon>Teleostei</taxon>
        <taxon>Anguilliformes</taxon>
        <taxon>Anguillidae</taxon>
        <taxon>Anguilla</taxon>
    </lineage>
</organism>
<sequence>MTVKHLNAVVLPVQSVVPPAGFLFHCFCPEATADPLSVWVKTVVTSWFWECECSLPPCCCL</sequence>
<dbReference type="EMBL" id="GBXM01050762">
    <property type="protein sequence ID" value="JAH57815.1"/>
    <property type="molecule type" value="Transcribed_RNA"/>
</dbReference>
<accession>A0A0E9TY20</accession>
<proteinExistence type="predicted"/>
<reference evidence="1" key="2">
    <citation type="journal article" date="2015" name="Fish Shellfish Immunol.">
        <title>Early steps in the European eel (Anguilla anguilla)-Vibrio vulnificus interaction in the gills: Role of the RtxA13 toxin.</title>
        <authorList>
            <person name="Callol A."/>
            <person name="Pajuelo D."/>
            <person name="Ebbesson L."/>
            <person name="Teles M."/>
            <person name="MacKenzie S."/>
            <person name="Amaro C."/>
        </authorList>
    </citation>
    <scope>NUCLEOTIDE SEQUENCE</scope>
</reference>